<dbReference type="AlphaFoldDB" id="A0A563W0K7"/>
<dbReference type="Proteomes" id="UP000320055">
    <property type="component" value="Unassembled WGS sequence"/>
</dbReference>
<dbReference type="EMBL" id="CAACVJ010000524">
    <property type="protein sequence ID" value="VEP17238.1"/>
    <property type="molecule type" value="Genomic_DNA"/>
</dbReference>
<accession>A0A563W0K7</accession>
<keyword evidence="2" id="KW-1185">Reference proteome</keyword>
<organism evidence="1 2">
    <name type="scientific">Hyella patelloides LEGE 07179</name>
    <dbReference type="NCBI Taxonomy" id="945734"/>
    <lineage>
        <taxon>Bacteria</taxon>
        <taxon>Bacillati</taxon>
        <taxon>Cyanobacteriota</taxon>
        <taxon>Cyanophyceae</taxon>
        <taxon>Pleurocapsales</taxon>
        <taxon>Hyellaceae</taxon>
        <taxon>Hyella</taxon>
    </lineage>
</organism>
<gene>
    <name evidence="1" type="ORF">H1P_5700001</name>
</gene>
<reference evidence="1 2" key="1">
    <citation type="submission" date="2019-01" db="EMBL/GenBank/DDBJ databases">
        <authorList>
            <person name="Brito A."/>
        </authorList>
    </citation>
    <scope>NUCLEOTIDE SEQUENCE [LARGE SCALE GENOMIC DNA]</scope>
    <source>
        <strain evidence="1">1</strain>
    </source>
</reference>
<name>A0A563W0K7_9CYAN</name>
<protein>
    <submittedName>
        <fullName evidence="1">Uncharacterized protein</fullName>
    </submittedName>
</protein>
<proteinExistence type="predicted"/>
<sequence>MCQNSENEFIVMQAVQSLQKIDTKNKLVVETFIKLIQLTFRRKI</sequence>
<evidence type="ECO:0000313" key="2">
    <source>
        <dbReference type="Proteomes" id="UP000320055"/>
    </source>
</evidence>
<evidence type="ECO:0000313" key="1">
    <source>
        <dbReference type="EMBL" id="VEP17238.1"/>
    </source>
</evidence>